<evidence type="ECO:0000313" key="3">
    <source>
        <dbReference type="EMBL" id="MDA1359806.1"/>
    </source>
</evidence>
<dbReference type="InterPro" id="IPR027417">
    <property type="entry name" value="P-loop_NTPase"/>
</dbReference>
<dbReference type="Gene3D" id="1.10.8.730">
    <property type="match status" value="1"/>
</dbReference>
<name>A0A9X3P909_9ACTN</name>
<dbReference type="InterPro" id="IPR043964">
    <property type="entry name" value="P-loop_TraG"/>
</dbReference>
<dbReference type="AlphaFoldDB" id="A0A9X3P909"/>
<sequence length="577" mass="60944">MNRNLFNYRRTSAALEADLWPDTAVFEMRRVRIGDSWAAVLLVTGYPATLPWGWAAQLAVPGSRVSLTLHLDGVAAQVAASQLQRRRSRFESQRRYQAVRGRLDDPAVEAAAADAADLAAQVARGHSQLHRQAVYLTVHAETPAELDLVCARVRSRAAAAMVDVRPATARQLPGLIAGVPFGIDPVGAHRTVDTPTAAAAFPFASPDMDGPVPDSAVLYGVNLYSGSPVMWDRWASMDNHNSVTIARSGAGKSYLTKTTILRELYQSVRVVVVDPESEYLDLAAHVGGTIHRPGSPGARLNPLAMPLEGEADEFARRRLFAGTVVETLLGEKLTGAEAAVLQRAVAACYEAAGIGEDRATWARQAPSMADVAAVLATDGVGADLAARLDPWVGAGTVFDTSDTAAASAGARSPLEVWDLASVPPELAPVVTLLVLDQIWRSLRPGGSRTLVVVDEAWLMLRTGQGAAWLSRLAKSARKRNCGLAVVTQDAEDVTGSELGRTVIHNAATQIIMRQAAQAIDAVAAAFKLTAAETALIGSARLGEGLLLGGGAHVAFRAIASPEEHRLALTGLSAGSRS</sequence>
<dbReference type="PANTHER" id="PTHR30121:SF6">
    <property type="entry name" value="SLR6007 PROTEIN"/>
    <property type="match status" value="1"/>
</dbReference>
<dbReference type="PANTHER" id="PTHR30121">
    <property type="entry name" value="UNCHARACTERIZED PROTEIN YJGR-RELATED"/>
    <property type="match status" value="1"/>
</dbReference>
<comment type="caution">
    <text evidence="3">The sequence shown here is derived from an EMBL/GenBank/DDBJ whole genome shotgun (WGS) entry which is preliminary data.</text>
</comment>
<proteinExistence type="predicted"/>
<dbReference type="InterPro" id="IPR002789">
    <property type="entry name" value="HerA_central"/>
</dbReference>
<dbReference type="InterPro" id="IPR051162">
    <property type="entry name" value="T4SS_component"/>
</dbReference>
<protein>
    <submittedName>
        <fullName evidence="3">DUF87 domain-containing protein</fullName>
    </submittedName>
</protein>
<feature type="domain" description="Helicase HerA central" evidence="1">
    <location>
        <begin position="240"/>
        <end position="284"/>
    </location>
</feature>
<evidence type="ECO:0000259" key="2">
    <source>
        <dbReference type="Pfam" id="PF19044"/>
    </source>
</evidence>
<accession>A0A9X3P909</accession>
<keyword evidence="4" id="KW-1185">Reference proteome</keyword>
<dbReference type="SUPFAM" id="SSF52540">
    <property type="entry name" value="P-loop containing nucleoside triphosphate hydrolases"/>
    <property type="match status" value="1"/>
</dbReference>
<evidence type="ECO:0000259" key="1">
    <source>
        <dbReference type="Pfam" id="PF01935"/>
    </source>
</evidence>
<dbReference type="Pfam" id="PF01935">
    <property type="entry name" value="DUF87"/>
    <property type="match status" value="1"/>
</dbReference>
<gene>
    <name evidence="3" type="ORF">O1R50_09240</name>
</gene>
<organism evidence="3 4">
    <name type="scientific">Glycomyces luteolus</name>
    <dbReference type="NCBI Taxonomy" id="2670330"/>
    <lineage>
        <taxon>Bacteria</taxon>
        <taxon>Bacillati</taxon>
        <taxon>Actinomycetota</taxon>
        <taxon>Actinomycetes</taxon>
        <taxon>Glycomycetales</taxon>
        <taxon>Glycomycetaceae</taxon>
        <taxon>Glycomyces</taxon>
    </lineage>
</organism>
<dbReference type="RefSeq" id="WP_270109691.1">
    <property type="nucleotide sequence ID" value="NZ_JAPZVP010000006.1"/>
</dbReference>
<dbReference type="Proteomes" id="UP001146067">
    <property type="component" value="Unassembled WGS sequence"/>
</dbReference>
<reference evidence="3" key="1">
    <citation type="submission" date="2022-12" db="EMBL/GenBank/DDBJ databases">
        <title>Gycomyces niveus sp.nov.,a novel actinomycete isolated from soil in Shouguan.</title>
        <authorList>
            <person name="Yang X."/>
        </authorList>
    </citation>
    <scope>NUCLEOTIDE SEQUENCE</scope>
    <source>
        <strain evidence="3">NEAU-A15</strain>
    </source>
</reference>
<dbReference type="Gene3D" id="3.40.50.300">
    <property type="entry name" value="P-loop containing nucleotide triphosphate hydrolases"/>
    <property type="match status" value="1"/>
</dbReference>
<feature type="domain" description="TraG P-loop" evidence="2">
    <location>
        <begin position="424"/>
        <end position="538"/>
    </location>
</feature>
<dbReference type="EMBL" id="JAPZVP010000006">
    <property type="protein sequence ID" value="MDA1359806.1"/>
    <property type="molecule type" value="Genomic_DNA"/>
</dbReference>
<evidence type="ECO:0000313" key="4">
    <source>
        <dbReference type="Proteomes" id="UP001146067"/>
    </source>
</evidence>
<dbReference type="Pfam" id="PF19044">
    <property type="entry name" value="P-loop_TraG"/>
    <property type="match status" value="1"/>
</dbReference>